<protein>
    <recommendedName>
        <fullName evidence="3">DUF1883 domain-containing protein</fullName>
    </recommendedName>
</protein>
<dbReference type="Proteomes" id="UP000661607">
    <property type="component" value="Unassembled WGS sequence"/>
</dbReference>
<dbReference type="RefSeq" id="WP_225958917.1">
    <property type="nucleotide sequence ID" value="NZ_BAAASY010000028.1"/>
</dbReference>
<dbReference type="EMBL" id="JADBEF010000001">
    <property type="protein sequence ID" value="MBE1563989.1"/>
    <property type="molecule type" value="Genomic_DNA"/>
</dbReference>
<comment type="caution">
    <text evidence="1">The sequence shown here is derived from an EMBL/GenBank/DDBJ whole genome shotgun (WGS) entry which is preliminary data.</text>
</comment>
<keyword evidence="2" id="KW-1185">Reference proteome</keyword>
<sequence length="47" mass="5471">MPDLRINHGGFYDVSPVVLEVPYDDYWYLVVDSNPRRIRAGVSQVFD</sequence>
<evidence type="ECO:0000313" key="2">
    <source>
        <dbReference type="Proteomes" id="UP000661607"/>
    </source>
</evidence>
<evidence type="ECO:0008006" key="3">
    <source>
        <dbReference type="Google" id="ProtNLM"/>
    </source>
</evidence>
<organism evidence="1 2">
    <name type="scientific">Nonomuraea africana</name>
    <dbReference type="NCBI Taxonomy" id="46171"/>
    <lineage>
        <taxon>Bacteria</taxon>
        <taxon>Bacillati</taxon>
        <taxon>Actinomycetota</taxon>
        <taxon>Actinomycetes</taxon>
        <taxon>Streptosporangiales</taxon>
        <taxon>Streptosporangiaceae</taxon>
        <taxon>Nonomuraea</taxon>
    </lineage>
</organism>
<dbReference type="SUPFAM" id="SSF141099">
    <property type="entry name" value="Atu1913-like"/>
    <property type="match status" value="1"/>
</dbReference>
<name>A0ABR9KPN5_9ACTN</name>
<dbReference type="Gene3D" id="4.10.1210.10">
    <property type="entry name" value="Atu1913-like"/>
    <property type="match status" value="1"/>
</dbReference>
<proteinExistence type="predicted"/>
<reference evidence="1 2" key="1">
    <citation type="submission" date="2020-10" db="EMBL/GenBank/DDBJ databases">
        <title>Sequencing the genomes of 1000 actinobacteria strains.</title>
        <authorList>
            <person name="Klenk H.-P."/>
        </authorList>
    </citation>
    <scope>NUCLEOTIDE SEQUENCE [LARGE SCALE GENOMIC DNA]</scope>
    <source>
        <strain evidence="1 2">DSM 43748</strain>
    </source>
</reference>
<gene>
    <name evidence="1" type="ORF">H4W81_006768</name>
</gene>
<evidence type="ECO:0000313" key="1">
    <source>
        <dbReference type="EMBL" id="MBE1563989.1"/>
    </source>
</evidence>
<dbReference type="InterPro" id="IPR036488">
    <property type="entry name" value="DUF1883-like_sf"/>
</dbReference>
<accession>A0ABR9KPN5</accession>